<dbReference type="InterPro" id="IPR052091">
    <property type="entry name" value="Beta-ala_Activ/Resist"/>
</dbReference>
<dbReference type="EMBL" id="GAMC01005285">
    <property type="protein sequence ID" value="JAC01271.1"/>
    <property type="molecule type" value="mRNA"/>
</dbReference>
<dbReference type="Gene3D" id="3.40.50.12780">
    <property type="entry name" value="N-terminal domain of ligase-like"/>
    <property type="match status" value="1"/>
</dbReference>
<dbReference type="InterPro" id="IPR000873">
    <property type="entry name" value="AMP-dep_synth/lig_dom"/>
</dbReference>
<reference evidence="2" key="1">
    <citation type="submission" date="2013-07" db="EMBL/GenBank/DDBJ databases">
        <authorList>
            <person name="Geib S."/>
        </authorList>
    </citation>
    <scope>NUCLEOTIDE SEQUENCE</scope>
</reference>
<dbReference type="InterPro" id="IPR045851">
    <property type="entry name" value="AMP-bd_C_sf"/>
</dbReference>
<dbReference type="SUPFAM" id="SSF50998">
    <property type="entry name" value="Quinoprotein alcohol dehydrogenase-like"/>
    <property type="match status" value="1"/>
</dbReference>
<protein>
    <submittedName>
        <fullName evidence="2">Acyl-CoA synthetase family member 4</fullName>
    </submittedName>
</protein>
<organism evidence="2">
    <name type="scientific">Ceratitis capitata</name>
    <name type="common">Mediterranean fruit fly</name>
    <name type="synonym">Tephritis capitata</name>
    <dbReference type="NCBI Taxonomy" id="7213"/>
    <lineage>
        <taxon>Eukaryota</taxon>
        <taxon>Metazoa</taxon>
        <taxon>Ecdysozoa</taxon>
        <taxon>Arthropoda</taxon>
        <taxon>Hexapoda</taxon>
        <taxon>Insecta</taxon>
        <taxon>Pterygota</taxon>
        <taxon>Neoptera</taxon>
        <taxon>Endopterygota</taxon>
        <taxon>Diptera</taxon>
        <taxon>Brachycera</taxon>
        <taxon>Muscomorpha</taxon>
        <taxon>Tephritoidea</taxon>
        <taxon>Tephritidae</taxon>
        <taxon>Ceratitis</taxon>
        <taxon>Ceratitis</taxon>
    </lineage>
</organism>
<dbReference type="InterPro" id="IPR011047">
    <property type="entry name" value="Quinoprotein_ADH-like_sf"/>
</dbReference>
<dbReference type="SUPFAM" id="SSF56801">
    <property type="entry name" value="Acetyl-CoA synthetase-like"/>
    <property type="match status" value="1"/>
</dbReference>
<dbReference type="PANTHER" id="PTHR44394:SF1">
    <property type="entry name" value="BETA-ALANINE-ACTIVATING ENZYME"/>
    <property type="match status" value="1"/>
</dbReference>
<dbReference type="InterPro" id="IPR042099">
    <property type="entry name" value="ANL_N_sf"/>
</dbReference>
<proteinExistence type="evidence at transcript level"/>
<dbReference type="InterPro" id="IPR015943">
    <property type="entry name" value="WD40/YVTN_repeat-like_dom_sf"/>
</dbReference>
<evidence type="ECO:0000313" key="2">
    <source>
        <dbReference type="EMBL" id="JAC01271.1"/>
    </source>
</evidence>
<accession>W8BIY3</accession>
<dbReference type="Pfam" id="PF00501">
    <property type="entry name" value="AMP-binding"/>
    <property type="match status" value="1"/>
</dbReference>
<feature type="domain" description="AMP-dependent synthetase/ligase" evidence="1">
    <location>
        <begin position="2"/>
        <end position="174"/>
    </location>
</feature>
<dbReference type="Gene3D" id="3.30.300.30">
    <property type="match status" value="1"/>
</dbReference>
<reference evidence="2" key="2">
    <citation type="journal article" date="2014" name="BMC Genomics">
        <title>A genomic perspective to assessing quality of mass-reared SIT flies used in Mediterranean fruit fly (Ceratitis capitata) eradication in California.</title>
        <authorList>
            <person name="Calla B."/>
            <person name="Hall B."/>
            <person name="Hou S."/>
            <person name="Geib S.M."/>
        </authorList>
    </citation>
    <scope>NUCLEOTIDE SEQUENCE</scope>
</reference>
<gene>
    <name evidence="2" type="primary">ACSF4</name>
</gene>
<evidence type="ECO:0000259" key="1">
    <source>
        <dbReference type="Pfam" id="PF00501"/>
    </source>
</evidence>
<dbReference type="OrthoDB" id="408177at2759"/>
<dbReference type="AlphaFoldDB" id="W8BIY3"/>
<sequence length="573" mass="65012">MCAPPTFDPFVVDFFLALNTGASLLISSLDLRLNPNKLAYILWPKSQSQSHKKGTTILQCTPSFLKLFGDSIIKDVILHESSTLRCLMLGGEDFPLHREWNNWLPTLSLRKRIFNIYGITELSCWCTIHECNFNENWDKAPLGRVLDNHTLLRITDKYGMELSGVCEGELIVGSAIRRCHIPSIDGQVRDDGNKICYRTTGDLVSCDEKGDIFFSGRIGSIVKRMGVRLSLETLQKRIQFILGDDCKNVKCLWQEEQQKLFCFVQINMDITYSRAHIRRCLMENLSEVERPDNIELISGFPLNSHGKLDFRCLLSKMCEKKPTDPEEIFTDFVTKTLGIDLFNTSNTMKKNSESTMSFIAVGGTSFQAITLVTEIGLSLDNACDKNELLQMLLSPHKSLACIRNFLATRSLSKYEFMTRASCEEPKSHKKNFFKFLWRTSLNKCVDSTPITIGNKWVCVGSHSHNLATIDSEKGALIALLELPDRIECKVEVITNAHYPYLAVVGCYNQHLYAFNFINGFIYWSKNLDGLIKAKPLNCTSGIVICTYSEEFNVVCISSKVRIFNYHLSLVSCF</sequence>
<dbReference type="Gene3D" id="2.130.10.10">
    <property type="entry name" value="YVTN repeat-like/Quinoprotein amine dehydrogenase"/>
    <property type="match status" value="1"/>
</dbReference>
<name>W8BIY3_CERCA</name>
<dbReference type="GO" id="GO:0043041">
    <property type="term" value="P:amino acid activation for nonribosomal peptide biosynthetic process"/>
    <property type="evidence" value="ECO:0007669"/>
    <property type="project" value="TreeGrafter"/>
</dbReference>
<dbReference type="PANTHER" id="PTHR44394">
    <property type="entry name" value="BETA-ALANINE-ACTIVATING ENZYME"/>
    <property type="match status" value="1"/>
</dbReference>